<protein>
    <submittedName>
        <fullName evidence="5">Retrovirus-related Pol polyprotein from transposon RE2</fullName>
    </submittedName>
</protein>
<evidence type="ECO:0000259" key="4">
    <source>
        <dbReference type="Pfam" id="PF25597"/>
    </source>
</evidence>
<evidence type="ECO:0000259" key="2">
    <source>
        <dbReference type="Pfam" id="PF07727"/>
    </source>
</evidence>
<dbReference type="Pfam" id="PF14244">
    <property type="entry name" value="Retrotran_gag_3"/>
    <property type="match status" value="1"/>
</dbReference>
<reference evidence="5 6" key="1">
    <citation type="journal article" date="2018" name="PLoS Genet.">
        <title>Population sequencing reveals clonal diversity and ancestral inbreeding in the grapevine cultivar Chardonnay.</title>
        <authorList>
            <person name="Roach M.J."/>
            <person name="Johnson D.L."/>
            <person name="Bohlmann J."/>
            <person name="van Vuuren H.J."/>
            <person name="Jones S.J."/>
            <person name="Pretorius I.S."/>
            <person name="Schmidt S.A."/>
            <person name="Borneman A.R."/>
        </authorList>
    </citation>
    <scope>NUCLEOTIDE SEQUENCE [LARGE SCALE GENOMIC DNA]</scope>
    <source>
        <strain evidence="6">cv. Chardonnay</strain>
        <tissue evidence="5">Leaf</tissue>
    </source>
</reference>
<dbReference type="PANTHER" id="PTHR11439:SF467">
    <property type="entry name" value="INTEGRASE CATALYTIC DOMAIN-CONTAINING PROTEIN"/>
    <property type="match status" value="1"/>
</dbReference>
<sequence length="1112" mass="125235">MADNNSGEGFVKDLITAPSGFVADGESNTSQRLCSVLLNEFNYLPWSRAVTIALGGRSKLGFINGKEKAPVFDSPEYEIWLSKDQLVMSWILNSMERNIAEIFSYSESSLDLWEALRDMYGNQNNSARIFQIQQEVNALRQDGRPFVSLLGNFKSLWSELEVYRPHTVDPVVLKKRTEEDRVFQVLASLGSEFEDLRCHILMSPELPSLNSVCSTIQREEVRRKVMIRETVTNSSDTRAYIAHKNYEGKSIKGKRLDLKCEHCNAPGHTSDRCWVLHPELKPKFTKDKRGGDHKRGFNHKANESLNEAAGQDQDKPTALLSKFAGFLADSNPENSQGIFTAFTTALEISNFHDLWVVDSVADGKDVPVQGKGKTKLVSKTIESEVLYVPSFPVQLLSVQQLTSTLNCDVLFTSDKQKKPDLSHLKVFGCTCFVHLSATQRRDKLDPRAVKCVFLGYSQTQKGYRCYDTTAKRLFVSRDVQFVETSLIFENSNQGEILSDFVPLPEVAANIEQQSIAPTIQHPTETSVESTINQVVQESAPNIDISEQTTLPRRNPPRERHPPAKFRDYIAAAVRYPPEKFLRYQNLSTSHLAYLTAISSVHEPKNFHEANSQPMWRKSMDDELKALEETNTWNIVHLPPGKHVVGCRWVYRFKFNPDGSIERPKSRVVAQGFTQHFGVDYKETFAPVAKMSTIKVLLSVAANHGWSLSQMDVKNAFLHGELEEEVYMKIPPGHPLCGDPSRVCKLNKSIYGLKQSPRAWHAKLSSTLEDLGFTRSSADSSLYVQTGQTEKLMVLIYVDDLIITGSNADSIAALKKKLQGKFPVKDLGPLKYFLGIEVATSRKGLFLNQRKYTIDLLRDSNMLNSKPANTPFDSKLQLDKLGDPLDSPNYYQKLVGKLIYLTITRPDISFAVSLVSQYMHAPTVVHLCMVKRILRYLKKTIGRGIVMRRNGHTDIIGFSDSDWAGNTIDRRSTTGYCMFVGGNLVSWKSKKQPVVARSSAEAKYRAMAAASCEMVWLKNLLTDLGFSPTSPMKLFCDNQAAMHIAANPVFHERTKHIEVDCHFIRQQVQSKVIQTHYIRSSDQLADAFTKVLSSTVFHRLMFKLGSIDPLAPA</sequence>
<dbReference type="CDD" id="cd09272">
    <property type="entry name" value="RNase_HI_RT_Ty1"/>
    <property type="match status" value="1"/>
</dbReference>
<proteinExistence type="predicted"/>
<feature type="domain" description="Reverse transcriptase Ty1/copia-type" evidence="2">
    <location>
        <begin position="630"/>
        <end position="871"/>
    </location>
</feature>
<dbReference type="Proteomes" id="UP000288805">
    <property type="component" value="Unassembled WGS sequence"/>
</dbReference>
<dbReference type="InterPro" id="IPR013103">
    <property type="entry name" value="RVT_2"/>
</dbReference>
<dbReference type="Pfam" id="PF25597">
    <property type="entry name" value="SH3_retrovirus"/>
    <property type="match status" value="1"/>
</dbReference>
<organism evidence="5 6">
    <name type="scientific">Vitis vinifera</name>
    <name type="common">Grape</name>
    <dbReference type="NCBI Taxonomy" id="29760"/>
    <lineage>
        <taxon>Eukaryota</taxon>
        <taxon>Viridiplantae</taxon>
        <taxon>Streptophyta</taxon>
        <taxon>Embryophyta</taxon>
        <taxon>Tracheophyta</taxon>
        <taxon>Spermatophyta</taxon>
        <taxon>Magnoliopsida</taxon>
        <taxon>eudicotyledons</taxon>
        <taxon>Gunneridae</taxon>
        <taxon>Pentapetalae</taxon>
        <taxon>rosids</taxon>
        <taxon>Vitales</taxon>
        <taxon>Vitaceae</taxon>
        <taxon>Viteae</taxon>
        <taxon>Vitis</taxon>
    </lineage>
</organism>
<feature type="domain" description="Retrotransposon Copia-like N-terminal" evidence="3">
    <location>
        <begin position="27"/>
        <end position="70"/>
    </location>
</feature>
<evidence type="ECO:0000256" key="1">
    <source>
        <dbReference type="SAM" id="MobiDB-lite"/>
    </source>
</evidence>
<dbReference type="PANTHER" id="PTHR11439">
    <property type="entry name" value="GAG-POL-RELATED RETROTRANSPOSON"/>
    <property type="match status" value="1"/>
</dbReference>
<dbReference type="InterPro" id="IPR057670">
    <property type="entry name" value="SH3_retrovirus"/>
</dbReference>
<comment type="caution">
    <text evidence="5">The sequence shown here is derived from an EMBL/GenBank/DDBJ whole genome shotgun (WGS) entry which is preliminary data.</text>
</comment>
<evidence type="ECO:0000259" key="3">
    <source>
        <dbReference type="Pfam" id="PF14244"/>
    </source>
</evidence>
<evidence type="ECO:0000313" key="6">
    <source>
        <dbReference type="Proteomes" id="UP000288805"/>
    </source>
</evidence>
<dbReference type="InterPro" id="IPR029472">
    <property type="entry name" value="Copia-like_N"/>
</dbReference>
<feature type="region of interest" description="Disordered" evidence="1">
    <location>
        <begin position="284"/>
        <end position="313"/>
    </location>
</feature>
<dbReference type="Pfam" id="PF07727">
    <property type="entry name" value="RVT_2"/>
    <property type="match status" value="1"/>
</dbReference>
<feature type="compositionally biased region" description="Basic and acidic residues" evidence="1">
    <location>
        <begin position="284"/>
        <end position="295"/>
    </location>
</feature>
<dbReference type="EMBL" id="QGNW01000342">
    <property type="protein sequence ID" value="RVW75724.1"/>
    <property type="molecule type" value="Genomic_DNA"/>
</dbReference>
<feature type="domain" description="Retroviral polymerase SH3-like" evidence="4">
    <location>
        <begin position="429"/>
        <end position="489"/>
    </location>
</feature>
<evidence type="ECO:0000313" key="5">
    <source>
        <dbReference type="EMBL" id="RVW75724.1"/>
    </source>
</evidence>
<dbReference type="AlphaFoldDB" id="A0A438GU41"/>
<dbReference type="InterPro" id="IPR043502">
    <property type="entry name" value="DNA/RNA_pol_sf"/>
</dbReference>
<gene>
    <name evidence="5" type="primary">RE2_418</name>
    <name evidence="5" type="ORF">CK203_048795</name>
</gene>
<name>A0A438GU41_VITVI</name>
<dbReference type="SUPFAM" id="SSF56672">
    <property type="entry name" value="DNA/RNA polymerases"/>
    <property type="match status" value="1"/>
</dbReference>
<accession>A0A438GU41</accession>